<evidence type="ECO:0000313" key="8">
    <source>
        <dbReference type="Proteomes" id="UP000313359"/>
    </source>
</evidence>
<keyword evidence="3 6" id="KW-0812">Transmembrane</keyword>
<dbReference type="STRING" id="1328759.A0A5C2RRP2"/>
<dbReference type="Proteomes" id="UP000313359">
    <property type="component" value="Unassembled WGS sequence"/>
</dbReference>
<evidence type="ECO:0000256" key="3">
    <source>
        <dbReference type="ARBA" id="ARBA00022692"/>
    </source>
</evidence>
<dbReference type="InterPro" id="IPR011701">
    <property type="entry name" value="MFS"/>
</dbReference>
<proteinExistence type="predicted"/>
<keyword evidence="4 6" id="KW-1133">Transmembrane helix</keyword>
<evidence type="ECO:0000256" key="4">
    <source>
        <dbReference type="ARBA" id="ARBA00022989"/>
    </source>
</evidence>
<sequence>MSALDKPVSLLKDSGFEIGSEDKELDLDPEEVAQVGEKGDDDANVGWHEFSVAKESGLRVTPEQSRRIARKIDLFILPMLCFCQGLSYRKLLNYANLYGMKTALHLSGDQFNWFASSEYYALGYLVGNYPDGWLLQHYPAGKVLSIMAFLWGIIIITTPACTNFAGTMINRLFLGLVEAVVTPGMTILTSIWYAQNEVPFRTLIWCSFNGWAGIVGGFLAYGIGHIGSPQIDLWKYIFLILGAVSLVFSVVLWSFFPDSPVEARFLTQEEKVLAVKRVAEAKLGVKNKMFKWYQAQYTCQMWVPRQVRHALEDPKTWLLLVATISGQIPNGIVTNFSSIIIKASVHGMGFTTLQTTLLDAASSSGQIVSVLVSGYICMRFRNLRVITMTLGNLTCIVAAACLTYLPEEQRSNRLVAYCFTSFQSVGFSLSLVMISNNIGGFTKKTFTTAVTFTGYCIGNIIGPHFLIDSEAPRYRTGTTAMLISYVIKTVCHLALGAYMLRSNIKRDREYGKVTAQDQLEGEEAGMRDLTEFENRYHRYV</sequence>
<keyword evidence="8" id="KW-1185">Reference proteome</keyword>
<feature type="transmembrane region" description="Helical" evidence="6">
    <location>
        <begin position="385"/>
        <end position="405"/>
    </location>
</feature>
<feature type="transmembrane region" description="Helical" evidence="6">
    <location>
        <begin position="200"/>
        <end position="224"/>
    </location>
</feature>
<keyword evidence="2" id="KW-0813">Transport</keyword>
<evidence type="ECO:0000256" key="6">
    <source>
        <dbReference type="SAM" id="Phobius"/>
    </source>
</evidence>
<evidence type="ECO:0000256" key="5">
    <source>
        <dbReference type="ARBA" id="ARBA00023136"/>
    </source>
</evidence>
<comment type="subcellular location">
    <subcellularLocation>
        <location evidence="1">Membrane</location>
        <topology evidence="1">Multi-pass membrane protein</topology>
    </subcellularLocation>
</comment>
<evidence type="ECO:0000313" key="7">
    <source>
        <dbReference type="EMBL" id="RPD53791.1"/>
    </source>
</evidence>
<dbReference type="GO" id="GO:0016020">
    <property type="term" value="C:membrane"/>
    <property type="evidence" value="ECO:0007669"/>
    <property type="project" value="UniProtKB-SubCell"/>
</dbReference>
<gene>
    <name evidence="7" type="ORF">L227DRAFT_512701</name>
</gene>
<accession>A0A5C2RRP2</accession>
<dbReference type="Gene3D" id="1.20.1250.20">
    <property type="entry name" value="MFS general substrate transporter like domains"/>
    <property type="match status" value="2"/>
</dbReference>
<feature type="transmembrane region" description="Helical" evidence="6">
    <location>
        <begin position="236"/>
        <end position="256"/>
    </location>
</feature>
<feature type="transmembrane region" description="Helical" evidence="6">
    <location>
        <begin position="143"/>
        <end position="165"/>
    </location>
</feature>
<dbReference type="Pfam" id="PF07690">
    <property type="entry name" value="MFS_1"/>
    <property type="match status" value="1"/>
</dbReference>
<feature type="transmembrane region" description="Helical" evidence="6">
    <location>
        <begin position="446"/>
        <end position="467"/>
    </location>
</feature>
<dbReference type="GO" id="GO:0022857">
    <property type="term" value="F:transmembrane transporter activity"/>
    <property type="evidence" value="ECO:0007669"/>
    <property type="project" value="InterPro"/>
</dbReference>
<feature type="transmembrane region" description="Helical" evidence="6">
    <location>
        <begin position="411"/>
        <end position="434"/>
    </location>
</feature>
<dbReference type="AlphaFoldDB" id="A0A5C2RRP2"/>
<feature type="transmembrane region" description="Helical" evidence="6">
    <location>
        <begin position="172"/>
        <end position="194"/>
    </location>
</feature>
<dbReference type="InterPro" id="IPR036259">
    <property type="entry name" value="MFS_trans_sf"/>
</dbReference>
<organism evidence="7 8">
    <name type="scientific">Lentinus tigrinus ALCF2SS1-6</name>
    <dbReference type="NCBI Taxonomy" id="1328759"/>
    <lineage>
        <taxon>Eukaryota</taxon>
        <taxon>Fungi</taxon>
        <taxon>Dikarya</taxon>
        <taxon>Basidiomycota</taxon>
        <taxon>Agaricomycotina</taxon>
        <taxon>Agaricomycetes</taxon>
        <taxon>Polyporales</taxon>
        <taxon>Polyporaceae</taxon>
        <taxon>Lentinus</taxon>
    </lineage>
</organism>
<keyword evidence="5 6" id="KW-0472">Membrane</keyword>
<feature type="transmembrane region" description="Helical" evidence="6">
    <location>
        <begin position="479"/>
        <end position="500"/>
    </location>
</feature>
<dbReference type="OrthoDB" id="6730379at2759"/>
<dbReference type="SUPFAM" id="SSF103473">
    <property type="entry name" value="MFS general substrate transporter"/>
    <property type="match status" value="1"/>
</dbReference>
<evidence type="ECO:0000256" key="1">
    <source>
        <dbReference type="ARBA" id="ARBA00004141"/>
    </source>
</evidence>
<reference evidence="7" key="1">
    <citation type="journal article" date="2018" name="Genome Biol. Evol.">
        <title>Genomics and development of Lentinus tigrinus, a white-rot wood-decaying mushroom with dimorphic fruiting bodies.</title>
        <authorList>
            <person name="Wu B."/>
            <person name="Xu Z."/>
            <person name="Knudson A."/>
            <person name="Carlson A."/>
            <person name="Chen N."/>
            <person name="Kovaka S."/>
            <person name="LaButti K."/>
            <person name="Lipzen A."/>
            <person name="Pennachio C."/>
            <person name="Riley R."/>
            <person name="Schakwitz W."/>
            <person name="Umezawa K."/>
            <person name="Ohm R.A."/>
            <person name="Grigoriev I.V."/>
            <person name="Nagy L.G."/>
            <person name="Gibbons J."/>
            <person name="Hibbett D."/>
        </authorList>
    </citation>
    <scope>NUCLEOTIDE SEQUENCE [LARGE SCALE GENOMIC DNA]</scope>
    <source>
        <strain evidence="7">ALCF2SS1-6</strain>
    </source>
</reference>
<evidence type="ECO:0000256" key="2">
    <source>
        <dbReference type="ARBA" id="ARBA00022448"/>
    </source>
</evidence>
<dbReference type="EMBL" id="ML122315">
    <property type="protein sequence ID" value="RPD53791.1"/>
    <property type="molecule type" value="Genomic_DNA"/>
</dbReference>
<dbReference type="PANTHER" id="PTHR43791">
    <property type="entry name" value="PERMEASE-RELATED"/>
    <property type="match status" value="1"/>
</dbReference>
<name>A0A5C2RRP2_9APHY</name>
<dbReference type="PANTHER" id="PTHR43791:SF70">
    <property type="entry name" value="MAJOR FACILITATOR SUPERFAMILY (MFS) PROFILE DOMAIN-CONTAINING PROTEIN"/>
    <property type="match status" value="1"/>
</dbReference>
<protein>
    <submittedName>
        <fullName evidence="7">MFS general substrate transporter</fullName>
    </submittedName>
</protein>